<keyword evidence="2" id="KW-0732">Signal</keyword>
<reference evidence="3 4" key="1">
    <citation type="submission" date="2020-08" db="EMBL/GenBank/DDBJ databases">
        <title>Genomic Encyclopedia of Archaeal and Bacterial Type Strains, Phase II (KMG-II): from individual species to whole genera.</title>
        <authorList>
            <person name="Goeker M."/>
        </authorList>
    </citation>
    <scope>NUCLEOTIDE SEQUENCE [LARGE SCALE GENOMIC DNA]</scope>
    <source>
        <strain evidence="3 4">DSM 43850</strain>
    </source>
</reference>
<dbReference type="PROSITE" id="PS51257">
    <property type="entry name" value="PROKAR_LIPOPROTEIN"/>
    <property type="match status" value="1"/>
</dbReference>
<dbReference type="EMBL" id="JACJID010000002">
    <property type="protein sequence ID" value="MBA8925400.1"/>
    <property type="molecule type" value="Genomic_DNA"/>
</dbReference>
<evidence type="ECO:0000256" key="2">
    <source>
        <dbReference type="SAM" id="SignalP"/>
    </source>
</evidence>
<keyword evidence="4" id="KW-1185">Reference proteome</keyword>
<name>A0ABR6BEW1_9PSEU</name>
<organism evidence="3 4">
    <name type="scientific">Kutzneria viridogrisea</name>
    <dbReference type="NCBI Taxonomy" id="47990"/>
    <lineage>
        <taxon>Bacteria</taxon>
        <taxon>Bacillati</taxon>
        <taxon>Actinomycetota</taxon>
        <taxon>Actinomycetes</taxon>
        <taxon>Pseudonocardiales</taxon>
        <taxon>Pseudonocardiaceae</taxon>
        <taxon>Kutzneria</taxon>
    </lineage>
</organism>
<evidence type="ECO:0000256" key="1">
    <source>
        <dbReference type="SAM" id="MobiDB-lite"/>
    </source>
</evidence>
<feature type="region of interest" description="Disordered" evidence="1">
    <location>
        <begin position="21"/>
        <end position="68"/>
    </location>
</feature>
<dbReference type="Proteomes" id="UP000517916">
    <property type="component" value="Unassembled WGS sequence"/>
</dbReference>
<feature type="compositionally biased region" description="Low complexity" evidence="1">
    <location>
        <begin position="34"/>
        <end position="60"/>
    </location>
</feature>
<accession>A0ABR6BEW1</accession>
<comment type="caution">
    <text evidence="3">The sequence shown here is derived from an EMBL/GenBank/DDBJ whole genome shotgun (WGS) entry which is preliminary data.</text>
</comment>
<gene>
    <name evidence="3" type="ORF">BC739_002599</name>
</gene>
<dbReference type="RefSeq" id="WP_182837325.1">
    <property type="nucleotide sequence ID" value="NZ_BAAABQ010000084.1"/>
</dbReference>
<evidence type="ECO:0000313" key="3">
    <source>
        <dbReference type="EMBL" id="MBA8925400.1"/>
    </source>
</evidence>
<feature type="chain" id="PRO_5045714250" evidence="2">
    <location>
        <begin position="23"/>
        <end position="158"/>
    </location>
</feature>
<evidence type="ECO:0000313" key="4">
    <source>
        <dbReference type="Proteomes" id="UP000517916"/>
    </source>
</evidence>
<protein>
    <submittedName>
        <fullName evidence="3">Uncharacterized protein</fullName>
    </submittedName>
</protein>
<feature type="signal peptide" evidence="2">
    <location>
        <begin position="1"/>
        <end position="22"/>
    </location>
</feature>
<sequence>MRRTVIGIGLLALLTAGCGAQAPSPEATAPVGKAPAPVVSTTAVPPTSPGTSTSAPSTGPAVPPNQIDYSQVPETYPRSVWTTDNGRTVVVMGEEGGCAKLSGKVLAQNAEEVRVELLTTTETHRMCPLYVRTVPVSVTLDAPLGARKLVLTAKNGPY</sequence>
<proteinExistence type="predicted"/>